<accession>A0ACC2JZ31</accession>
<proteinExistence type="predicted"/>
<comment type="caution">
    <text evidence="1">The sequence shown here is derived from an EMBL/GenBank/DDBJ whole genome shotgun (WGS) entry which is preliminary data.</text>
</comment>
<dbReference type="Proteomes" id="UP001153332">
    <property type="component" value="Unassembled WGS sequence"/>
</dbReference>
<evidence type="ECO:0000313" key="2">
    <source>
        <dbReference type="Proteomes" id="UP001153332"/>
    </source>
</evidence>
<organism evidence="1 2">
    <name type="scientific">Lasiodiplodia mahajangana</name>
    <dbReference type="NCBI Taxonomy" id="1108764"/>
    <lineage>
        <taxon>Eukaryota</taxon>
        <taxon>Fungi</taxon>
        <taxon>Dikarya</taxon>
        <taxon>Ascomycota</taxon>
        <taxon>Pezizomycotina</taxon>
        <taxon>Dothideomycetes</taxon>
        <taxon>Dothideomycetes incertae sedis</taxon>
        <taxon>Botryosphaeriales</taxon>
        <taxon>Botryosphaeriaceae</taxon>
        <taxon>Lasiodiplodia</taxon>
    </lineage>
</organism>
<protein>
    <submittedName>
        <fullName evidence="1">Uncharacterized protein</fullName>
    </submittedName>
</protein>
<sequence length="142" mass="15743">MSPPVGGTLWREPSTEEAEKPVVVDGYILPPGTQVGVNIYSVHHNPTYFPELFSYQPDRWLSSDSNESGVAAFVPFSLGQRACAGKAMAYQEISLAMAKTIWQFDFQMADDCRPNKEFSLQDTFNSTHDGPSLVFRACTANE</sequence>
<evidence type="ECO:0000313" key="1">
    <source>
        <dbReference type="EMBL" id="KAJ8132783.1"/>
    </source>
</evidence>
<dbReference type="EMBL" id="JAPUUL010000085">
    <property type="protein sequence ID" value="KAJ8132783.1"/>
    <property type="molecule type" value="Genomic_DNA"/>
</dbReference>
<keyword evidence="2" id="KW-1185">Reference proteome</keyword>
<name>A0ACC2JZ31_9PEZI</name>
<reference evidence="1" key="1">
    <citation type="submission" date="2022-12" db="EMBL/GenBank/DDBJ databases">
        <title>Genome Sequence of Lasiodiplodia mahajangana.</title>
        <authorList>
            <person name="Buettner E."/>
        </authorList>
    </citation>
    <scope>NUCLEOTIDE SEQUENCE</scope>
    <source>
        <strain evidence="1">VT137</strain>
    </source>
</reference>
<gene>
    <name evidence="1" type="ORF">O1611_g843</name>
</gene>